<gene>
    <name evidence="1" type="ORF">S03H2_21556</name>
</gene>
<comment type="caution">
    <text evidence="1">The sequence shown here is derived from an EMBL/GenBank/DDBJ whole genome shotgun (WGS) entry which is preliminary data.</text>
</comment>
<name>X1HJ17_9ZZZZ</name>
<dbReference type="AlphaFoldDB" id="X1HJ17"/>
<evidence type="ECO:0000313" key="1">
    <source>
        <dbReference type="EMBL" id="GAH45323.1"/>
    </source>
</evidence>
<dbReference type="EMBL" id="BARU01011490">
    <property type="protein sequence ID" value="GAH45323.1"/>
    <property type="molecule type" value="Genomic_DNA"/>
</dbReference>
<organism evidence="1">
    <name type="scientific">marine sediment metagenome</name>
    <dbReference type="NCBI Taxonomy" id="412755"/>
    <lineage>
        <taxon>unclassified sequences</taxon>
        <taxon>metagenomes</taxon>
        <taxon>ecological metagenomes</taxon>
    </lineage>
</organism>
<proteinExistence type="predicted"/>
<protein>
    <submittedName>
        <fullName evidence="1">Uncharacterized protein</fullName>
    </submittedName>
</protein>
<accession>X1HJ17</accession>
<reference evidence="1" key="1">
    <citation type="journal article" date="2014" name="Front. Microbiol.">
        <title>High frequency of phylogenetically diverse reductive dehalogenase-homologous genes in deep subseafloor sedimentary metagenomes.</title>
        <authorList>
            <person name="Kawai M."/>
            <person name="Futagami T."/>
            <person name="Toyoda A."/>
            <person name="Takaki Y."/>
            <person name="Nishi S."/>
            <person name="Hori S."/>
            <person name="Arai W."/>
            <person name="Tsubouchi T."/>
            <person name="Morono Y."/>
            <person name="Uchiyama I."/>
            <person name="Ito T."/>
            <person name="Fujiyama A."/>
            <person name="Inagaki F."/>
            <person name="Takami H."/>
        </authorList>
    </citation>
    <scope>NUCLEOTIDE SEQUENCE</scope>
    <source>
        <strain evidence="1">Expedition CK06-06</strain>
    </source>
</reference>
<sequence>MTKKKLDLPKTFKDQRSLFDFLLTLSKGCGGGGAQLKIEYLSGNQIKLLKYERVKR</sequence>